<keyword evidence="3" id="KW-1185">Reference proteome</keyword>
<accession>A0A151M8D3</accession>
<gene>
    <name evidence="2" type="ORF">Y1Q_0012631</name>
</gene>
<evidence type="ECO:0000313" key="2">
    <source>
        <dbReference type="EMBL" id="KYO20767.1"/>
    </source>
</evidence>
<comment type="caution">
    <text evidence="2">The sequence shown here is derived from an EMBL/GenBank/DDBJ whole genome shotgun (WGS) entry which is preliminary data.</text>
</comment>
<dbReference type="Proteomes" id="UP000050525">
    <property type="component" value="Unassembled WGS sequence"/>
</dbReference>
<dbReference type="AlphaFoldDB" id="A0A151M8D3"/>
<proteinExistence type="predicted"/>
<dbReference type="EMBL" id="AKHW03006358">
    <property type="protein sequence ID" value="KYO20767.1"/>
    <property type="molecule type" value="Genomic_DNA"/>
</dbReference>
<reference evidence="2 3" key="1">
    <citation type="journal article" date="2012" name="Genome Biol.">
        <title>Sequencing three crocodilian genomes to illuminate the evolution of archosaurs and amniotes.</title>
        <authorList>
            <person name="St John J.A."/>
            <person name="Braun E.L."/>
            <person name="Isberg S.R."/>
            <person name="Miles L.G."/>
            <person name="Chong A.Y."/>
            <person name="Gongora J."/>
            <person name="Dalzell P."/>
            <person name="Moran C."/>
            <person name="Bed'hom B."/>
            <person name="Abzhanov A."/>
            <person name="Burgess S.C."/>
            <person name="Cooksey A.M."/>
            <person name="Castoe T.A."/>
            <person name="Crawford N.G."/>
            <person name="Densmore L.D."/>
            <person name="Drew J.C."/>
            <person name="Edwards S.V."/>
            <person name="Faircloth B.C."/>
            <person name="Fujita M.K."/>
            <person name="Greenwold M.J."/>
            <person name="Hoffmann F.G."/>
            <person name="Howard J.M."/>
            <person name="Iguchi T."/>
            <person name="Janes D.E."/>
            <person name="Khan S.Y."/>
            <person name="Kohno S."/>
            <person name="de Koning A.J."/>
            <person name="Lance S.L."/>
            <person name="McCarthy F.M."/>
            <person name="McCormack J.E."/>
            <person name="Merchant M.E."/>
            <person name="Peterson D.G."/>
            <person name="Pollock D.D."/>
            <person name="Pourmand N."/>
            <person name="Raney B.J."/>
            <person name="Roessler K.A."/>
            <person name="Sanford J.R."/>
            <person name="Sawyer R.H."/>
            <person name="Schmidt C.J."/>
            <person name="Triplett E.W."/>
            <person name="Tuberville T.D."/>
            <person name="Venegas-Anaya M."/>
            <person name="Howard J.T."/>
            <person name="Jarvis E.D."/>
            <person name="Guillette L.J.Jr."/>
            <person name="Glenn T.C."/>
            <person name="Green R.E."/>
            <person name="Ray D.A."/>
        </authorList>
    </citation>
    <scope>NUCLEOTIDE SEQUENCE [LARGE SCALE GENOMIC DNA]</scope>
    <source>
        <strain evidence="2">KSC_2009_1</strain>
    </source>
</reference>
<feature type="region of interest" description="Disordered" evidence="1">
    <location>
        <begin position="69"/>
        <end position="113"/>
    </location>
</feature>
<name>A0A151M8D3_ALLMI</name>
<feature type="region of interest" description="Disordered" evidence="1">
    <location>
        <begin position="1"/>
        <end position="34"/>
    </location>
</feature>
<evidence type="ECO:0000313" key="3">
    <source>
        <dbReference type="Proteomes" id="UP000050525"/>
    </source>
</evidence>
<evidence type="ECO:0000256" key="1">
    <source>
        <dbReference type="SAM" id="MobiDB-lite"/>
    </source>
</evidence>
<organism evidence="2 3">
    <name type="scientific">Alligator mississippiensis</name>
    <name type="common">American alligator</name>
    <dbReference type="NCBI Taxonomy" id="8496"/>
    <lineage>
        <taxon>Eukaryota</taxon>
        <taxon>Metazoa</taxon>
        <taxon>Chordata</taxon>
        <taxon>Craniata</taxon>
        <taxon>Vertebrata</taxon>
        <taxon>Euteleostomi</taxon>
        <taxon>Archelosauria</taxon>
        <taxon>Archosauria</taxon>
        <taxon>Crocodylia</taxon>
        <taxon>Alligatoridae</taxon>
        <taxon>Alligatorinae</taxon>
        <taxon>Alligator</taxon>
    </lineage>
</organism>
<protein>
    <submittedName>
        <fullName evidence="2">Uncharacterized protein</fullName>
    </submittedName>
</protein>
<sequence length="135" mass="14871">MAENWKPGGSKTSVETSAVAMKGKRKEQRVQKEPGSALALAWTHFMVACRRRFATWPLRAEIKALPGEEPGGLEVRLPMGPAEPKEEIAPERSSGGCPRRGQTEKEQAHKGQGTYLKLRCGSQLPLNVIGWPRIL</sequence>